<keyword evidence="3" id="KW-1185">Reference proteome</keyword>
<comment type="caution">
    <text evidence="2">The sequence shown here is derived from an EMBL/GenBank/DDBJ whole genome shotgun (WGS) entry which is preliminary data.</text>
</comment>
<gene>
    <name evidence="2" type="ORF">IW261DRAFT_1346128</name>
</gene>
<organism evidence="2 3">
    <name type="scientific">Armillaria novae-zelandiae</name>
    <dbReference type="NCBI Taxonomy" id="153914"/>
    <lineage>
        <taxon>Eukaryota</taxon>
        <taxon>Fungi</taxon>
        <taxon>Dikarya</taxon>
        <taxon>Basidiomycota</taxon>
        <taxon>Agaricomycotina</taxon>
        <taxon>Agaricomycetes</taxon>
        <taxon>Agaricomycetidae</taxon>
        <taxon>Agaricales</taxon>
        <taxon>Marasmiineae</taxon>
        <taxon>Physalacriaceae</taxon>
        <taxon>Armillaria</taxon>
    </lineage>
</organism>
<dbReference type="Proteomes" id="UP001175227">
    <property type="component" value="Unassembled WGS sequence"/>
</dbReference>
<dbReference type="EMBL" id="JAUEPR010000072">
    <property type="protein sequence ID" value="KAK0467674.1"/>
    <property type="molecule type" value="Genomic_DNA"/>
</dbReference>
<dbReference type="AlphaFoldDB" id="A0AA39NLF1"/>
<name>A0AA39NLF1_9AGAR</name>
<feature type="domain" description="DUF1996" evidence="1">
    <location>
        <begin position="2"/>
        <end position="70"/>
    </location>
</feature>
<evidence type="ECO:0000313" key="2">
    <source>
        <dbReference type="EMBL" id="KAK0467674.1"/>
    </source>
</evidence>
<sequence length="74" mass="8378">AQQAVTILCLNFNCVSIKYNELPVNQDCSSGIRSEINYLSRWRGKNVDSEDYKSHIAFTSTRPDNATCDDANYL</sequence>
<protein>
    <recommendedName>
        <fullName evidence="1">DUF1996 domain-containing protein</fullName>
    </recommendedName>
</protein>
<reference evidence="2" key="1">
    <citation type="submission" date="2023-06" db="EMBL/GenBank/DDBJ databases">
        <authorList>
            <consortium name="Lawrence Berkeley National Laboratory"/>
            <person name="Ahrendt S."/>
            <person name="Sahu N."/>
            <person name="Indic B."/>
            <person name="Wong-Bajracharya J."/>
            <person name="Merenyi Z."/>
            <person name="Ke H.-M."/>
            <person name="Monk M."/>
            <person name="Kocsube S."/>
            <person name="Drula E."/>
            <person name="Lipzen A."/>
            <person name="Balint B."/>
            <person name="Henrissat B."/>
            <person name="Andreopoulos B."/>
            <person name="Martin F.M."/>
            <person name="Harder C.B."/>
            <person name="Rigling D."/>
            <person name="Ford K.L."/>
            <person name="Foster G.D."/>
            <person name="Pangilinan J."/>
            <person name="Papanicolaou A."/>
            <person name="Barry K."/>
            <person name="LaButti K."/>
            <person name="Viragh M."/>
            <person name="Koriabine M."/>
            <person name="Yan M."/>
            <person name="Riley R."/>
            <person name="Champramary S."/>
            <person name="Plett K.L."/>
            <person name="Tsai I.J."/>
            <person name="Slot J."/>
            <person name="Sipos G."/>
            <person name="Plett J."/>
            <person name="Nagy L.G."/>
            <person name="Grigoriev I.V."/>
        </authorList>
    </citation>
    <scope>NUCLEOTIDE SEQUENCE</scope>
    <source>
        <strain evidence="2">ICMP 16352</strain>
    </source>
</reference>
<dbReference type="Pfam" id="PF09362">
    <property type="entry name" value="DUF1996"/>
    <property type="match status" value="1"/>
</dbReference>
<evidence type="ECO:0000313" key="3">
    <source>
        <dbReference type="Proteomes" id="UP001175227"/>
    </source>
</evidence>
<accession>A0AA39NLF1</accession>
<evidence type="ECO:0000259" key="1">
    <source>
        <dbReference type="Pfam" id="PF09362"/>
    </source>
</evidence>
<dbReference type="InterPro" id="IPR018535">
    <property type="entry name" value="DUF1996"/>
</dbReference>
<feature type="non-terminal residue" evidence="2">
    <location>
        <position position="74"/>
    </location>
</feature>
<proteinExistence type="predicted"/>